<dbReference type="PANTHER" id="PTHR30472">
    <property type="entry name" value="FERRIC ENTEROBACTIN TRANSPORT SYSTEM PERMEASE PROTEIN"/>
    <property type="match status" value="1"/>
</dbReference>
<comment type="caution">
    <text evidence="9">The sequence shown here is derived from an EMBL/GenBank/DDBJ whole genome shotgun (WGS) entry which is preliminary data.</text>
</comment>
<evidence type="ECO:0000256" key="6">
    <source>
        <dbReference type="ARBA" id="ARBA00022989"/>
    </source>
</evidence>
<evidence type="ECO:0000313" key="9">
    <source>
        <dbReference type="EMBL" id="MBB5076479.1"/>
    </source>
</evidence>
<evidence type="ECO:0000313" key="10">
    <source>
        <dbReference type="Proteomes" id="UP000568380"/>
    </source>
</evidence>
<keyword evidence="7 8" id="KW-0472">Membrane</keyword>
<dbReference type="SUPFAM" id="SSF81345">
    <property type="entry name" value="ABC transporter involved in vitamin B12 uptake, BtuC"/>
    <property type="match status" value="1"/>
</dbReference>
<feature type="transmembrane region" description="Helical" evidence="8">
    <location>
        <begin position="140"/>
        <end position="159"/>
    </location>
</feature>
<comment type="similarity">
    <text evidence="2">Belongs to the binding-protein-dependent transport system permease family. FecCD subfamily.</text>
</comment>
<dbReference type="Proteomes" id="UP000568380">
    <property type="component" value="Unassembled WGS sequence"/>
</dbReference>
<keyword evidence="4" id="KW-1003">Cell membrane</keyword>
<keyword evidence="6 8" id="KW-1133">Transmembrane helix</keyword>
<dbReference type="GO" id="GO:0005886">
    <property type="term" value="C:plasma membrane"/>
    <property type="evidence" value="ECO:0007669"/>
    <property type="project" value="UniProtKB-SubCell"/>
</dbReference>
<dbReference type="InterPro" id="IPR000522">
    <property type="entry name" value="ABC_transptr_permease_BtuC"/>
</dbReference>
<feature type="transmembrane region" description="Helical" evidence="8">
    <location>
        <begin position="297"/>
        <end position="316"/>
    </location>
</feature>
<dbReference type="Pfam" id="PF01032">
    <property type="entry name" value="FecCD"/>
    <property type="match status" value="1"/>
</dbReference>
<keyword evidence="3" id="KW-0813">Transport</keyword>
<dbReference type="AlphaFoldDB" id="A0A7W8EED7"/>
<gene>
    <name evidence="9" type="ORF">HNR40_001943</name>
</gene>
<feature type="transmembrane region" description="Helical" evidence="8">
    <location>
        <begin position="166"/>
        <end position="189"/>
    </location>
</feature>
<reference evidence="9 10" key="1">
    <citation type="submission" date="2020-08" db="EMBL/GenBank/DDBJ databases">
        <title>Genomic Encyclopedia of Type Strains, Phase IV (KMG-IV): sequencing the most valuable type-strain genomes for metagenomic binning, comparative biology and taxonomic classification.</title>
        <authorList>
            <person name="Goeker M."/>
        </authorList>
    </citation>
    <scope>NUCLEOTIDE SEQUENCE [LARGE SCALE GENOMIC DNA]</scope>
    <source>
        <strain evidence="9 10">DSM 45385</strain>
    </source>
</reference>
<feature type="transmembrane region" description="Helical" evidence="8">
    <location>
        <begin position="30"/>
        <end position="51"/>
    </location>
</feature>
<dbReference type="GO" id="GO:0022857">
    <property type="term" value="F:transmembrane transporter activity"/>
    <property type="evidence" value="ECO:0007669"/>
    <property type="project" value="InterPro"/>
</dbReference>
<keyword evidence="10" id="KW-1185">Reference proteome</keyword>
<protein>
    <submittedName>
        <fullName evidence="9">Iron complex transport system permease protein</fullName>
    </submittedName>
</protein>
<organism evidence="9 10">
    <name type="scientific">Nonomuraea endophytica</name>
    <dbReference type="NCBI Taxonomy" id="714136"/>
    <lineage>
        <taxon>Bacteria</taxon>
        <taxon>Bacillati</taxon>
        <taxon>Actinomycetota</taxon>
        <taxon>Actinomycetes</taxon>
        <taxon>Streptosporangiales</taxon>
        <taxon>Streptosporangiaceae</taxon>
        <taxon>Nonomuraea</taxon>
    </lineage>
</organism>
<dbReference type="InterPro" id="IPR037294">
    <property type="entry name" value="ABC_BtuC-like"/>
</dbReference>
<evidence type="ECO:0000256" key="8">
    <source>
        <dbReference type="SAM" id="Phobius"/>
    </source>
</evidence>
<name>A0A7W8EED7_9ACTN</name>
<proteinExistence type="inferred from homology"/>
<dbReference type="CDD" id="cd06550">
    <property type="entry name" value="TM_ABC_iron-siderophores_like"/>
    <property type="match status" value="1"/>
</dbReference>
<dbReference type="RefSeq" id="WP_221340192.1">
    <property type="nucleotide sequence ID" value="NZ_JACHIN010000002.1"/>
</dbReference>
<evidence type="ECO:0000256" key="4">
    <source>
        <dbReference type="ARBA" id="ARBA00022475"/>
    </source>
</evidence>
<dbReference type="EMBL" id="JACHIN010000002">
    <property type="protein sequence ID" value="MBB5076479.1"/>
    <property type="molecule type" value="Genomic_DNA"/>
</dbReference>
<evidence type="ECO:0000256" key="7">
    <source>
        <dbReference type="ARBA" id="ARBA00023136"/>
    </source>
</evidence>
<comment type="subcellular location">
    <subcellularLocation>
        <location evidence="1">Cell membrane</location>
        <topology evidence="1">Multi-pass membrane protein</topology>
    </subcellularLocation>
</comment>
<feature type="transmembrane region" description="Helical" evidence="8">
    <location>
        <begin position="328"/>
        <end position="345"/>
    </location>
</feature>
<evidence type="ECO:0000256" key="2">
    <source>
        <dbReference type="ARBA" id="ARBA00007935"/>
    </source>
</evidence>
<accession>A0A7W8EED7</accession>
<sequence>MKTARRAQAAPHTAARLAWRGWSVLWSPRAVLASAAVVLVALGFALVQLGVGDYPMSPGEVLATLTGNRGEAQEFVIFDLRLPRLLTAGLVGLALGASGAIFQSVTRNPLGSPEIMGFTMGASAGAVAMVLVFGGQEGSGMAGALIGGFATAATVYGLANRRGIQGFRLILVGVAATALLDSLISYLLLRARLQDAESAYTWLVGSLNGADWQQVQIIGLTVIVMIVPVLAIGNQMRLLEMGDDLAQGLGVRVKPTRLRLLLIGTVLCAGAVATAGPIAFVALAAPQIMRRLTGGSVSIVPAALMGALILIVSDLAAQRVWPDSQMPVGIPTLCIGGTYLAWLLYQQSRASRL</sequence>
<feature type="transmembrane region" description="Helical" evidence="8">
    <location>
        <begin position="115"/>
        <end position="134"/>
    </location>
</feature>
<dbReference type="PANTHER" id="PTHR30472:SF24">
    <property type="entry name" value="FERRIC ENTEROBACTIN TRANSPORT SYSTEM PERMEASE PROTEIN FEPG"/>
    <property type="match status" value="1"/>
</dbReference>
<dbReference type="GO" id="GO:0033214">
    <property type="term" value="P:siderophore-iron import into cell"/>
    <property type="evidence" value="ECO:0007669"/>
    <property type="project" value="TreeGrafter"/>
</dbReference>
<evidence type="ECO:0000256" key="1">
    <source>
        <dbReference type="ARBA" id="ARBA00004651"/>
    </source>
</evidence>
<feature type="transmembrane region" description="Helical" evidence="8">
    <location>
        <begin position="260"/>
        <end position="285"/>
    </location>
</feature>
<keyword evidence="5 8" id="KW-0812">Transmembrane</keyword>
<evidence type="ECO:0000256" key="3">
    <source>
        <dbReference type="ARBA" id="ARBA00022448"/>
    </source>
</evidence>
<dbReference type="Gene3D" id="1.10.3470.10">
    <property type="entry name" value="ABC transporter involved in vitamin B12 uptake, BtuC"/>
    <property type="match status" value="1"/>
</dbReference>
<dbReference type="FunFam" id="1.10.3470.10:FF:000001">
    <property type="entry name" value="Vitamin B12 ABC transporter permease BtuC"/>
    <property type="match status" value="1"/>
</dbReference>
<evidence type="ECO:0000256" key="5">
    <source>
        <dbReference type="ARBA" id="ARBA00022692"/>
    </source>
</evidence>
<feature type="transmembrane region" description="Helical" evidence="8">
    <location>
        <begin position="217"/>
        <end position="239"/>
    </location>
</feature>
<feature type="transmembrane region" description="Helical" evidence="8">
    <location>
        <begin position="85"/>
        <end position="103"/>
    </location>
</feature>